<gene>
    <name evidence="2" type="ORF">R6Y95_06300</name>
</gene>
<dbReference type="Proteomes" id="UP001626603">
    <property type="component" value="Chromosome"/>
</dbReference>
<protein>
    <submittedName>
        <fullName evidence="2">Uncharacterized protein</fullName>
    </submittedName>
</protein>
<proteinExistence type="predicted"/>
<accession>A0ABD8A6B2</accession>
<evidence type="ECO:0000256" key="1">
    <source>
        <dbReference type="SAM" id="Phobius"/>
    </source>
</evidence>
<dbReference type="AlphaFoldDB" id="A0ABD8A6B2"/>
<dbReference type="EMBL" id="CP137641">
    <property type="protein sequence ID" value="WOX55084.1"/>
    <property type="molecule type" value="Genomic_DNA"/>
</dbReference>
<sequence length="135" mass="14418">MEVKTTDILRYIKNLLISNLRSAKGPIAVIYRKLLNWIKTTGPMTIVGESIKLILETHKQNPPQALLLMGGVAITVSIVPVCGVLALQGILVPEIIHAYVIAYLALSGASGIAMALNPDSSSGYGLNSGKFYTNP</sequence>
<keyword evidence="1" id="KW-0472">Membrane</keyword>
<keyword evidence="1" id="KW-1133">Transmembrane helix</keyword>
<feature type="transmembrane region" description="Helical" evidence="1">
    <location>
        <begin position="96"/>
        <end position="116"/>
    </location>
</feature>
<evidence type="ECO:0000313" key="3">
    <source>
        <dbReference type="Proteomes" id="UP001626603"/>
    </source>
</evidence>
<name>A0ABD8A6B2_9EURY</name>
<organism evidence="2 3">
    <name type="scientific">Methanoculleus palmolei</name>
    <dbReference type="NCBI Taxonomy" id="72612"/>
    <lineage>
        <taxon>Archaea</taxon>
        <taxon>Methanobacteriati</taxon>
        <taxon>Methanobacteriota</taxon>
        <taxon>Stenosarchaea group</taxon>
        <taxon>Methanomicrobia</taxon>
        <taxon>Methanomicrobiales</taxon>
        <taxon>Methanomicrobiaceae</taxon>
        <taxon>Methanoculleus</taxon>
    </lineage>
</organism>
<feature type="transmembrane region" description="Helical" evidence="1">
    <location>
        <begin position="65"/>
        <end position="90"/>
    </location>
</feature>
<keyword evidence="3" id="KW-1185">Reference proteome</keyword>
<keyword evidence="1" id="KW-0812">Transmembrane</keyword>
<reference evidence="2 3" key="1">
    <citation type="submission" date="2023-10" db="EMBL/GenBank/DDBJ databases">
        <title>The complete genome sequence of Methanoculleus palmolei DSM 4273.</title>
        <authorList>
            <person name="Lai S.-J."/>
            <person name="You Y.-T."/>
            <person name="Chen S.-C."/>
        </authorList>
    </citation>
    <scope>NUCLEOTIDE SEQUENCE [LARGE SCALE GENOMIC DNA]</scope>
    <source>
        <strain evidence="2 3">DSM 4273</strain>
    </source>
</reference>
<evidence type="ECO:0000313" key="2">
    <source>
        <dbReference type="EMBL" id="WOX55084.1"/>
    </source>
</evidence>